<name>A0A8J2V7H6_9PROT</name>
<dbReference type="AlphaFoldDB" id="A0A8J2V7H6"/>
<dbReference type="Gene3D" id="3.40.630.30">
    <property type="match status" value="1"/>
</dbReference>
<reference evidence="2" key="2">
    <citation type="submission" date="2020-09" db="EMBL/GenBank/DDBJ databases">
        <authorList>
            <person name="Sun Q."/>
            <person name="Zhou Y."/>
        </authorList>
    </citation>
    <scope>NUCLEOTIDE SEQUENCE</scope>
    <source>
        <strain evidence="2">CGMCC 1.12921</strain>
    </source>
</reference>
<dbReference type="InterPro" id="IPR016890">
    <property type="entry name" value="UCP028520"/>
</dbReference>
<dbReference type="EMBL" id="BMGH01000001">
    <property type="protein sequence ID" value="GGD07830.1"/>
    <property type="molecule type" value="Genomic_DNA"/>
</dbReference>
<reference evidence="2" key="1">
    <citation type="journal article" date="2014" name="Int. J. Syst. Evol. Microbiol.">
        <title>Complete genome sequence of Corynebacterium casei LMG S-19264T (=DSM 44701T), isolated from a smear-ripened cheese.</title>
        <authorList>
            <consortium name="US DOE Joint Genome Institute (JGI-PGF)"/>
            <person name="Walter F."/>
            <person name="Albersmeier A."/>
            <person name="Kalinowski J."/>
            <person name="Ruckert C."/>
        </authorList>
    </citation>
    <scope>NUCLEOTIDE SEQUENCE</scope>
    <source>
        <strain evidence="2">CGMCC 1.12921</strain>
    </source>
</reference>
<dbReference type="InterPro" id="IPR016181">
    <property type="entry name" value="Acyl_CoA_acyltransferase"/>
</dbReference>
<dbReference type="InterPro" id="IPR000182">
    <property type="entry name" value="GNAT_dom"/>
</dbReference>
<gene>
    <name evidence="2" type="ORF">GCM10011342_15890</name>
</gene>
<dbReference type="SUPFAM" id="SSF55729">
    <property type="entry name" value="Acyl-CoA N-acyltransferases (Nat)"/>
    <property type="match status" value="1"/>
</dbReference>
<organism evidence="2 3">
    <name type="scientific">Aquisalinus flavus</name>
    <dbReference type="NCBI Taxonomy" id="1526572"/>
    <lineage>
        <taxon>Bacteria</taxon>
        <taxon>Pseudomonadati</taxon>
        <taxon>Pseudomonadota</taxon>
        <taxon>Alphaproteobacteria</taxon>
        <taxon>Parvularculales</taxon>
        <taxon>Parvularculaceae</taxon>
        <taxon>Aquisalinus</taxon>
    </lineage>
</organism>
<keyword evidence="3" id="KW-1185">Reference proteome</keyword>
<proteinExistence type="predicted"/>
<dbReference type="RefSeq" id="WP_188158933.1">
    <property type="nucleotide sequence ID" value="NZ_BMGH01000001.1"/>
</dbReference>
<dbReference type="Pfam" id="PF00583">
    <property type="entry name" value="Acetyltransf_1"/>
    <property type="match status" value="1"/>
</dbReference>
<dbReference type="CDD" id="cd04301">
    <property type="entry name" value="NAT_SF"/>
    <property type="match status" value="1"/>
</dbReference>
<dbReference type="Proteomes" id="UP000613582">
    <property type="component" value="Unassembled WGS sequence"/>
</dbReference>
<evidence type="ECO:0000313" key="2">
    <source>
        <dbReference type="EMBL" id="GGD07830.1"/>
    </source>
</evidence>
<dbReference type="PIRSF" id="PIRSF028520">
    <property type="entry name" value="UCP028520"/>
    <property type="match status" value="1"/>
</dbReference>
<accession>A0A8J2V7H6</accession>
<sequence>MAPDATPPDARPAPIEPRHLAGLRAINNADHDKLSWLCEGDLEALIAGAAYARQSGDGAAMMIAYREGADYVSPNYRWFAERHERFVYVDRVVVAQGARGQGHGRVFYEDLAALARAAGVPVIGCEINMLPPNPVSIAFHQTLGFVACGRAVLEPREKHVAYYRLDL</sequence>
<protein>
    <submittedName>
        <fullName evidence="2">GNAT family acetyltransferase</fullName>
    </submittedName>
</protein>
<feature type="domain" description="N-acetyltransferase" evidence="1">
    <location>
        <begin position="57"/>
        <end position="145"/>
    </location>
</feature>
<dbReference type="GO" id="GO:0016747">
    <property type="term" value="F:acyltransferase activity, transferring groups other than amino-acyl groups"/>
    <property type="evidence" value="ECO:0007669"/>
    <property type="project" value="InterPro"/>
</dbReference>
<comment type="caution">
    <text evidence="2">The sequence shown here is derived from an EMBL/GenBank/DDBJ whole genome shotgun (WGS) entry which is preliminary data.</text>
</comment>
<evidence type="ECO:0000313" key="3">
    <source>
        <dbReference type="Proteomes" id="UP000613582"/>
    </source>
</evidence>
<evidence type="ECO:0000259" key="1">
    <source>
        <dbReference type="Pfam" id="PF00583"/>
    </source>
</evidence>